<evidence type="ECO:0000313" key="3">
    <source>
        <dbReference type="Proteomes" id="UP000095280"/>
    </source>
</evidence>
<name>A0A1I8H1L2_9PLAT</name>
<evidence type="ECO:0000256" key="1">
    <source>
        <dbReference type="SAM" id="MobiDB-lite"/>
    </source>
</evidence>
<feature type="compositionally biased region" description="Low complexity" evidence="1">
    <location>
        <begin position="438"/>
        <end position="460"/>
    </location>
</feature>
<dbReference type="WBParaSite" id="maker-uti_cns_0004075-snap-gene-0.2-mRNA-1">
    <property type="protein sequence ID" value="maker-uti_cns_0004075-snap-gene-0.2-mRNA-1"/>
    <property type="gene ID" value="maker-uti_cns_0004075-snap-gene-0.2"/>
</dbReference>
<dbReference type="AlphaFoldDB" id="A0A1I8H1L2"/>
<feature type="compositionally biased region" description="Polar residues" evidence="1">
    <location>
        <begin position="548"/>
        <end position="559"/>
    </location>
</feature>
<feature type="compositionally biased region" description="Low complexity" evidence="1">
    <location>
        <begin position="614"/>
        <end position="625"/>
    </location>
</feature>
<feature type="region of interest" description="Disordered" evidence="1">
    <location>
        <begin position="438"/>
        <end position="668"/>
    </location>
</feature>
<dbReference type="PROSITE" id="PS50878">
    <property type="entry name" value="RT_POL"/>
    <property type="match status" value="1"/>
</dbReference>
<dbReference type="PANTHER" id="PTHR47027:SF20">
    <property type="entry name" value="REVERSE TRANSCRIPTASE-LIKE PROTEIN WITH RNA-DIRECTED DNA POLYMERASE DOMAIN"/>
    <property type="match status" value="1"/>
</dbReference>
<keyword evidence="3" id="KW-1185">Reference proteome</keyword>
<feature type="domain" description="Reverse transcriptase" evidence="2">
    <location>
        <begin position="1"/>
        <end position="108"/>
    </location>
</feature>
<dbReference type="InterPro" id="IPR000477">
    <property type="entry name" value="RT_dom"/>
</dbReference>
<proteinExistence type="predicted"/>
<feature type="compositionally biased region" description="Low complexity" evidence="1">
    <location>
        <begin position="501"/>
        <end position="519"/>
    </location>
</feature>
<accession>A0A1I8H1L2</accession>
<protein>
    <submittedName>
        <fullName evidence="4">Reverse transcriptase domain-containing protein</fullName>
    </submittedName>
</protein>
<dbReference type="InterPro" id="IPR027878">
    <property type="entry name" value="DUF4551"/>
</dbReference>
<sequence length="1153" mass="121799">SVIHAQLLADLADPATRRVGRRQPEKRLSVLGYADDLALLSSTVKGAQRQLDRLVAVAASVGLVVNTQKTVVLCMPDDIEAAIFCRGADGQATELPRCQQFVYLGGLVPDAREDLRRRRGLAWAAFRSVRAVLQSEALPDRQRAALFQAVIETVLLYNAKTWTLTDSLEQQVDAAHAGLLRAAFNIGVERVTNAALYRRAGLPRPSDLLPRRRLQLAGHLIRAESYCPQPVQEVLLLTLQAPYRRGQARTRRYVDCLLADAGAPDTAVLAVNISQLPMDIQELEVLDSAINEAFDLSARERVLLRERVLTDFFGDKQVLEPFYLILVDVRLYLVPVRCLQMSVGSSLTKQPPRQIVLHHLAHLNSIKSIRVETRPPKLVIPLVEKILTMVIEVQTAPAGGGEAGTDEGLTGQRTLSGTVTATETDLGLDLTGLASDRPSAAVSGTAAPPQAAASSTPEPTQALGADAADGSTAQKAGGGCGSRRPRRGQASDQASAAAPGTAVPPQAAASSAPAQPTQALGAEGSAADVPAAKSEGGCCGARRSRGGLSTSDRPSQVPQAATASNASAAPTAAHDSVAADGGSTAQNGGGCCGSRRKGPASATAPGTALPPQVAASSAPAESTSAIGTGAADGGSNAQKAGGCCGSRRSGRGQASDQPSAAAPNLAAPSQAAASSASAVPTAALGSDAADGGSTAQNGGGCCGSRRSRRGPASAAAPGTAPPPQAAASSAPAEVTSALGTGAADGGLNAQKAGGCCGSRRSAAAAAAADPADAVGNGGKPPEAAPATRTVRIYLNYFRKSHPDSDWPYQQLKAAWRKQALKRTLECDADYLLLTTRRSSVRLGESDFRLLFDGLVGDLGRAVGDSEALSDLLLELFISLKRYFIVKKLFWETPRLLELLVITMETVAKEQRSFEALTEIERRQRGNQLRVLLHALQALNCSFEETEALSSRQRSLHQGEGRLIPLLLSSLCSLIVIADGRHTWGDDGEQEMVTEQVTTYRALLLERARTFYHLMAGCPSQFSRQEELTPALLCRLAVEPVNKLGFLAFVKDCLRHCARHFDFYGRIRDGAPVAAMRPETAVQLFEALDALNRLLLASPEAWESARACQELLVEVRHFLHRSRVAACLRRDLPLRTAFLGLADDLRRNLQLHLA</sequence>
<feature type="compositionally biased region" description="Low complexity" evidence="1">
    <location>
        <begin position="683"/>
        <end position="695"/>
    </location>
</feature>
<organism evidence="3 4">
    <name type="scientific">Macrostomum lignano</name>
    <dbReference type="NCBI Taxonomy" id="282301"/>
    <lineage>
        <taxon>Eukaryota</taxon>
        <taxon>Metazoa</taxon>
        <taxon>Spiralia</taxon>
        <taxon>Lophotrochozoa</taxon>
        <taxon>Platyhelminthes</taxon>
        <taxon>Rhabditophora</taxon>
        <taxon>Macrostomorpha</taxon>
        <taxon>Macrostomida</taxon>
        <taxon>Macrostomidae</taxon>
        <taxon>Macrostomum</taxon>
    </lineage>
</organism>
<reference evidence="4" key="1">
    <citation type="submission" date="2016-11" db="UniProtKB">
        <authorList>
            <consortium name="WormBaseParasite"/>
        </authorList>
    </citation>
    <scope>IDENTIFICATION</scope>
</reference>
<feature type="compositionally biased region" description="Low complexity" evidence="1">
    <location>
        <begin position="560"/>
        <end position="579"/>
    </location>
</feature>
<evidence type="ECO:0000259" key="2">
    <source>
        <dbReference type="PROSITE" id="PS50878"/>
    </source>
</evidence>
<dbReference type="PANTHER" id="PTHR47027">
    <property type="entry name" value="REVERSE TRANSCRIPTASE DOMAIN-CONTAINING PROTEIN"/>
    <property type="match status" value="1"/>
</dbReference>
<dbReference type="Pfam" id="PF15087">
    <property type="entry name" value="DUF4551"/>
    <property type="match status" value="1"/>
</dbReference>
<evidence type="ECO:0000313" key="4">
    <source>
        <dbReference type="WBParaSite" id="maker-uti_cns_0004075-snap-gene-0.2-mRNA-1"/>
    </source>
</evidence>
<feature type="region of interest" description="Disordered" evidence="1">
    <location>
        <begin position="683"/>
        <end position="733"/>
    </location>
</feature>
<feature type="compositionally biased region" description="Low complexity" evidence="1">
    <location>
        <begin position="658"/>
        <end position="668"/>
    </location>
</feature>
<dbReference type="Proteomes" id="UP000095280">
    <property type="component" value="Unplaced"/>
</dbReference>